<dbReference type="EMBL" id="REGN01011637">
    <property type="protein sequence ID" value="RMZ97109.1"/>
    <property type="molecule type" value="Genomic_DNA"/>
</dbReference>
<accession>A0A3M7PDP7</accession>
<reference evidence="2 3" key="1">
    <citation type="journal article" date="2018" name="Sci. Rep.">
        <title>Genomic signatures of local adaptation to the degree of environmental predictability in rotifers.</title>
        <authorList>
            <person name="Franch-Gras L."/>
            <person name="Hahn C."/>
            <person name="Garcia-Roger E.M."/>
            <person name="Carmona M.J."/>
            <person name="Serra M."/>
            <person name="Gomez A."/>
        </authorList>
    </citation>
    <scope>NUCLEOTIDE SEQUENCE [LARGE SCALE GENOMIC DNA]</scope>
    <source>
        <strain evidence="2">HYR1</strain>
    </source>
</reference>
<proteinExistence type="predicted"/>
<keyword evidence="3" id="KW-1185">Reference proteome</keyword>
<comment type="caution">
    <text evidence="2">The sequence shown here is derived from an EMBL/GenBank/DDBJ whole genome shotgun (WGS) entry which is preliminary data.</text>
</comment>
<feature type="compositionally biased region" description="Low complexity" evidence="1">
    <location>
        <begin position="41"/>
        <end position="59"/>
    </location>
</feature>
<evidence type="ECO:0000313" key="2">
    <source>
        <dbReference type="EMBL" id="RMZ97109.1"/>
    </source>
</evidence>
<feature type="region of interest" description="Disordered" evidence="1">
    <location>
        <begin position="41"/>
        <end position="93"/>
    </location>
</feature>
<evidence type="ECO:0000313" key="3">
    <source>
        <dbReference type="Proteomes" id="UP000276133"/>
    </source>
</evidence>
<protein>
    <submittedName>
        <fullName evidence="2">Uncharacterized protein</fullName>
    </submittedName>
</protein>
<sequence>MQIVKFKLTPNTYTHSHIHTRTMSNLSPYTQKKSSGFSIDSIINSYSSTSPSSRSSSSSQMAEKQTPPPPMAPFSPPVYAPPPHPMWSDFSEP</sequence>
<feature type="non-terminal residue" evidence="2">
    <location>
        <position position="93"/>
    </location>
</feature>
<dbReference type="AlphaFoldDB" id="A0A3M7PDP7"/>
<name>A0A3M7PDP7_BRAPC</name>
<dbReference type="Proteomes" id="UP000276133">
    <property type="component" value="Unassembled WGS sequence"/>
</dbReference>
<evidence type="ECO:0000256" key="1">
    <source>
        <dbReference type="SAM" id="MobiDB-lite"/>
    </source>
</evidence>
<feature type="compositionally biased region" description="Pro residues" evidence="1">
    <location>
        <begin position="66"/>
        <end position="85"/>
    </location>
</feature>
<gene>
    <name evidence="2" type="ORF">BpHYR1_045662</name>
</gene>
<organism evidence="2 3">
    <name type="scientific">Brachionus plicatilis</name>
    <name type="common">Marine rotifer</name>
    <name type="synonym">Brachionus muelleri</name>
    <dbReference type="NCBI Taxonomy" id="10195"/>
    <lineage>
        <taxon>Eukaryota</taxon>
        <taxon>Metazoa</taxon>
        <taxon>Spiralia</taxon>
        <taxon>Gnathifera</taxon>
        <taxon>Rotifera</taxon>
        <taxon>Eurotatoria</taxon>
        <taxon>Monogononta</taxon>
        <taxon>Pseudotrocha</taxon>
        <taxon>Ploima</taxon>
        <taxon>Brachionidae</taxon>
        <taxon>Brachionus</taxon>
    </lineage>
</organism>